<evidence type="ECO:0000313" key="4">
    <source>
        <dbReference type="Proteomes" id="UP000588098"/>
    </source>
</evidence>
<organism evidence="3 4">
    <name type="scientific">Streptomyces zagrosensis</name>
    <dbReference type="NCBI Taxonomy" id="1042984"/>
    <lineage>
        <taxon>Bacteria</taxon>
        <taxon>Bacillati</taxon>
        <taxon>Actinomycetota</taxon>
        <taxon>Actinomycetes</taxon>
        <taxon>Kitasatosporales</taxon>
        <taxon>Streptomycetaceae</taxon>
        <taxon>Streptomyces</taxon>
    </lineage>
</organism>
<dbReference type="SUPFAM" id="SSF53474">
    <property type="entry name" value="alpha/beta-Hydrolases"/>
    <property type="match status" value="1"/>
</dbReference>
<dbReference type="AlphaFoldDB" id="A0A7W9V2X8"/>
<feature type="domain" description="AB hydrolase-1" evidence="2">
    <location>
        <begin position="21"/>
        <end position="133"/>
    </location>
</feature>
<protein>
    <submittedName>
        <fullName evidence="3">Pimeloyl-ACP methyl ester carboxylesterase</fullName>
    </submittedName>
</protein>
<dbReference type="PANTHER" id="PTHR43798:SF31">
    <property type="entry name" value="AB HYDROLASE SUPERFAMILY PROTEIN YCLE"/>
    <property type="match status" value="1"/>
</dbReference>
<dbReference type="InterPro" id="IPR050266">
    <property type="entry name" value="AB_hydrolase_sf"/>
</dbReference>
<dbReference type="PANTHER" id="PTHR43798">
    <property type="entry name" value="MONOACYLGLYCEROL LIPASE"/>
    <property type="match status" value="1"/>
</dbReference>
<evidence type="ECO:0000259" key="2">
    <source>
        <dbReference type="Pfam" id="PF00561"/>
    </source>
</evidence>
<evidence type="ECO:0000256" key="1">
    <source>
        <dbReference type="ARBA" id="ARBA00022801"/>
    </source>
</evidence>
<dbReference type="InterPro" id="IPR000073">
    <property type="entry name" value="AB_hydrolase_1"/>
</dbReference>
<dbReference type="EMBL" id="JACHJL010000022">
    <property type="protein sequence ID" value="MBB5939329.1"/>
    <property type="molecule type" value="Genomic_DNA"/>
</dbReference>
<keyword evidence="4" id="KW-1185">Reference proteome</keyword>
<dbReference type="Pfam" id="PF00561">
    <property type="entry name" value="Abhydrolase_1"/>
    <property type="match status" value="1"/>
</dbReference>
<dbReference type="InterPro" id="IPR029058">
    <property type="entry name" value="AB_hydrolase_fold"/>
</dbReference>
<proteinExistence type="predicted"/>
<dbReference type="Proteomes" id="UP000588098">
    <property type="component" value="Unassembled WGS sequence"/>
</dbReference>
<dbReference type="Gene3D" id="3.40.50.1820">
    <property type="entry name" value="alpha/beta hydrolase"/>
    <property type="match status" value="1"/>
</dbReference>
<accession>A0A7W9V2X8</accession>
<name>A0A7W9V2X8_9ACTN</name>
<dbReference type="GO" id="GO:0016787">
    <property type="term" value="F:hydrolase activity"/>
    <property type="evidence" value="ECO:0007669"/>
    <property type="project" value="UniProtKB-KW"/>
</dbReference>
<dbReference type="RefSeq" id="WP_184578201.1">
    <property type="nucleotide sequence ID" value="NZ_JACHJL010000022.1"/>
</dbReference>
<gene>
    <name evidence="3" type="ORF">FHS42_006422</name>
</gene>
<comment type="caution">
    <text evidence="3">The sequence shown here is derived from an EMBL/GenBank/DDBJ whole genome shotgun (WGS) entry which is preliminary data.</text>
</comment>
<evidence type="ECO:0000313" key="3">
    <source>
        <dbReference type="EMBL" id="MBB5939329.1"/>
    </source>
</evidence>
<sequence>MRSRTGLTVRTFAPDQAAARPPVLLVHGFGSHGNRDWVETGIARALAAAGRVVIVPDLRGHGDSPAPLAADEVAAPAHVTDLVAVLDEAGADTFDVVGYSLGARLAWELPKTAPGRLRRAVLGGLSPVEPFEAVDVAALHRAVAGGAEPADPFTAAIAGMVRAHGARAAGLALCVEGLRSTPFTPRTWAGRTPPVFVVGKDDAMTRGIEQVVDLLDGAELVTVPGDHLEVLAGAAFRRTVLEVLAG</sequence>
<reference evidence="3 4" key="1">
    <citation type="submission" date="2020-08" db="EMBL/GenBank/DDBJ databases">
        <title>Genomic Encyclopedia of Type Strains, Phase III (KMG-III): the genomes of soil and plant-associated and newly described type strains.</title>
        <authorList>
            <person name="Whitman W."/>
        </authorList>
    </citation>
    <scope>NUCLEOTIDE SEQUENCE [LARGE SCALE GENOMIC DNA]</scope>
    <source>
        <strain evidence="3 4">CECT 8305</strain>
    </source>
</reference>
<dbReference type="GO" id="GO:0016020">
    <property type="term" value="C:membrane"/>
    <property type="evidence" value="ECO:0007669"/>
    <property type="project" value="TreeGrafter"/>
</dbReference>
<keyword evidence="1" id="KW-0378">Hydrolase</keyword>